<reference evidence="2 3" key="1">
    <citation type="submission" date="2016-10" db="EMBL/GenBank/DDBJ databases">
        <title>Draft genome sequence of Methylobacterium extorquens CP3, a seed endophyte of Crotalaria pumila with plant growth-promoting and metal tolerance properties.</title>
        <authorList>
            <person name="Sanchez-Lopez A.S."/>
            <person name="Van Hamme J.D."/>
            <person name="Thijs S."/>
            <person name="Mcammond B.M."/>
            <person name="Stevens V."/>
            <person name="Gonzalez-Chavez M.D.C."/>
            <person name="Vangronsveld J."/>
        </authorList>
    </citation>
    <scope>NUCLEOTIDE SEQUENCE [LARGE SCALE GENOMIC DNA]</scope>
    <source>
        <strain evidence="2 3">CP3</strain>
    </source>
</reference>
<dbReference type="EMBL" id="MNAO01000130">
    <property type="protein sequence ID" value="OHV16412.1"/>
    <property type="molecule type" value="Genomic_DNA"/>
</dbReference>
<gene>
    <name evidence="2" type="ORF">BK022_12320</name>
</gene>
<dbReference type="Pfam" id="PF13403">
    <property type="entry name" value="Hint_2"/>
    <property type="match status" value="1"/>
</dbReference>
<proteinExistence type="predicted"/>
<comment type="caution">
    <text evidence="2">The sequence shown here is derived from an EMBL/GenBank/DDBJ whole genome shotgun (WGS) entry which is preliminary data.</text>
</comment>
<organism evidence="2 3">
    <name type="scientific">Methylorubrum extorquens</name>
    <name type="common">Methylobacterium dichloromethanicum</name>
    <name type="synonym">Methylobacterium extorquens</name>
    <dbReference type="NCBI Taxonomy" id="408"/>
    <lineage>
        <taxon>Bacteria</taxon>
        <taxon>Pseudomonadati</taxon>
        <taxon>Pseudomonadota</taxon>
        <taxon>Alphaproteobacteria</taxon>
        <taxon>Hyphomicrobiales</taxon>
        <taxon>Methylobacteriaceae</taxon>
        <taxon>Methylorubrum</taxon>
    </lineage>
</organism>
<sequence length="263" mass="27943">MVATVTGSDGSQTSGISTSQLFSRSLIPPVCFATGTLIRTSRGEVAVENLAVGDCAVTASGELRSITWIGHRHITSAGLVLPFNQQPVRVRAGAFDHGLPLRDLYLSPGHPVLVGADSDNEGGVLVPIMCLENGTSIRRETRSSVTYWHVELDAHDILLAEGLPAESYIDGGDRAFFGQVSDLALHNPDFVTPNWSGRCRPVAVDGSMVVAERGRLDAAFASSLAAQCYWDLSAQSISTAPKWGADMLPDWPGAQVTPLDPTC</sequence>
<evidence type="ECO:0000313" key="3">
    <source>
        <dbReference type="Proteomes" id="UP000180215"/>
    </source>
</evidence>
<dbReference type="InterPro" id="IPR036844">
    <property type="entry name" value="Hint_dom_sf"/>
</dbReference>
<feature type="domain" description="Hedgehog/Intein (Hint)" evidence="1">
    <location>
        <begin position="30"/>
        <end position="171"/>
    </location>
</feature>
<name>A0A1S1P740_METEX</name>
<dbReference type="Gene3D" id="2.170.16.10">
    <property type="entry name" value="Hedgehog/Intein (Hint) domain"/>
    <property type="match status" value="1"/>
</dbReference>
<protein>
    <recommendedName>
        <fullName evidence="1">Hedgehog/Intein (Hint) domain-containing protein</fullName>
    </recommendedName>
</protein>
<dbReference type="InterPro" id="IPR028992">
    <property type="entry name" value="Hedgehog/Intein_dom"/>
</dbReference>
<evidence type="ECO:0000259" key="1">
    <source>
        <dbReference type="Pfam" id="PF13403"/>
    </source>
</evidence>
<dbReference type="Proteomes" id="UP000180215">
    <property type="component" value="Unassembled WGS sequence"/>
</dbReference>
<dbReference type="SUPFAM" id="SSF51294">
    <property type="entry name" value="Hedgehog/intein (Hint) domain"/>
    <property type="match status" value="1"/>
</dbReference>
<evidence type="ECO:0000313" key="2">
    <source>
        <dbReference type="EMBL" id="OHV16412.1"/>
    </source>
</evidence>
<accession>A0A1S1P740</accession>
<dbReference type="AlphaFoldDB" id="A0A1S1P740"/>